<reference evidence="1" key="2">
    <citation type="journal article" date="2015" name="Fish Shellfish Immunol.">
        <title>Early steps in the European eel (Anguilla anguilla)-Vibrio vulnificus interaction in the gills: Role of the RtxA13 toxin.</title>
        <authorList>
            <person name="Callol A."/>
            <person name="Pajuelo D."/>
            <person name="Ebbesson L."/>
            <person name="Teles M."/>
            <person name="MacKenzie S."/>
            <person name="Amaro C."/>
        </authorList>
    </citation>
    <scope>NUCLEOTIDE SEQUENCE</scope>
</reference>
<name>A0A0E9S471_ANGAN</name>
<dbReference type="EMBL" id="GBXM01073127">
    <property type="protein sequence ID" value="JAH35450.1"/>
    <property type="molecule type" value="Transcribed_RNA"/>
</dbReference>
<organism evidence="1">
    <name type="scientific">Anguilla anguilla</name>
    <name type="common">European freshwater eel</name>
    <name type="synonym">Muraena anguilla</name>
    <dbReference type="NCBI Taxonomy" id="7936"/>
    <lineage>
        <taxon>Eukaryota</taxon>
        <taxon>Metazoa</taxon>
        <taxon>Chordata</taxon>
        <taxon>Craniata</taxon>
        <taxon>Vertebrata</taxon>
        <taxon>Euteleostomi</taxon>
        <taxon>Actinopterygii</taxon>
        <taxon>Neopterygii</taxon>
        <taxon>Teleostei</taxon>
        <taxon>Anguilliformes</taxon>
        <taxon>Anguillidae</taxon>
        <taxon>Anguilla</taxon>
    </lineage>
</organism>
<accession>A0A0E9S471</accession>
<sequence>MPLFSSAEIAFGIRGMYAIMKIREITMAGKQL</sequence>
<reference evidence="1" key="1">
    <citation type="submission" date="2014-11" db="EMBL/GenBank/DDBJ databases">
        <authorList>
            <person name="Amaro Gonzalez C."/>
        </authorList>
    </citation>
    <scope>NUCLEOTIDE SEQUENCE</scope>
</reference>
<evidence type="ECO:0000313" key="1">
    <source>
        <dbReference type="EMBL" id="JAH35450.1"/>
    </source>
</evidence>
<protein>
    <submittedName>
        <fullName evidence="1">Uncharacterized protein</fullName>
    </submittedName>
</protein>
<proteinExistence type="predicted"/>
<dbReference type="AlphaFoldDB" id="A0A0E9S471"/>